<accession>A0A6A6J3J4</accession>
<gene>
    <name evidence="2" type="ORF">BU26DRAFT_23010</name>
</gene>
<organism evidence="2 3">
    <name type="scientific">Trematosphaeria pertusa</name>
    <dbReference type="NCBI Taxonomy" id="390896"/>
    <lineage>
        <taxon>Eukaryota</taxon>
        <taxon>Fungi</taxon>
        <taxon>Dikarya</taxon>
        <taxon>Ascomycota</taxon>
        <taxon>Pezizomycotina</taxon>
        <taxon>Dothideomycetes</taxon>
        <taxon>Pleosporomycetidae</taxon>
        <taxon>Pleosporales</taxon>
        <taxon>Massarineae</taxon>
        <taxon>Trematosphaeriaceae</taxon>
        <taxon>Trematosphaeria</taxon>
    </lineage>
</organism>
<keyword evidence="3" id="KW-1185">Reference proteome</keyword>
<dbReference type="EMBL" id="ML987189">
    <property type="protein sequence ID" value="KAF2256470.1"/>
    <property type="molecule type" value="Genomic_DNA"/>
</dbReference>
<feature type="transmembrane region" description="Helical" evidence="1">
    <location>
        <begin position="101"/>
        <end position="121"/>
    </location>
</feature>
<reference evidence="2" key="1">
    <citation type="journal article" date="2020" name="Stud. Mycol.">
        <title>101 Dothideomycetes genomes: a test case for predicting lifestyles and emergence of pathogens.</title>
        <authorList>
            <person name="Haridas S."/>
            <person name="Albert R."/>
            <person name="Binder M."/>
            <person name="Bloem J."/>
            <person name="Labutti K."/>
            <person name="Salamov A."/>
            <person name="Andreopoulos B."/>
            <person name="Baker S."/>
            <person name="Barry K."/>
            <person name="Bills G."/>
            <person name="Bluhm B."/>
            <person name="Cannon C."/>
            <person name="Castanera R."/>
            <person name="Culley D."/>
            <person name="Daum C."/>
            <person name="Ezra D."/>
            <person name="Gonzalez J."/>
            <person name="Henrissat B."/>
            <person name="Kuo A."/>
            <person name="Liang C."/>
            <person name="Lipzen A."/>
            <person name="Lutzoni F."/>
            <person name="Magnuson J."/>
            <person name="Mondo S."/>
            <person name="Nolan M."/>
            <person name="Ohm R."/>
            <person name="Pangilinan J."/>
            <person name="Park H.-J."/>
            <person name="Ramirez L."/>
            <person name="Alfaro M."/>
            <person name="Sun H."/>
            <person name="Tritt A."/>
            <person name="Yoshinaga Y."/>
            <person name="Zwiers L.-H."/>
            <person name="Turgeon B."/>
            <person name="Goodwin S."/>
            <person name="Spatafora J."/>
            <person name="Crous P."/>
            <person name="Grigoriev I."/>
        </authorList>
    </citation>
    <scope>NUCLEOTIDE SEQUENCE</scope>
    <source>
        <strain evidence="2">CBS 122368</strain>
    </source>
</reference>
<keyword evidence="1" id="KW-0812">Transmembrane</keyword>
<sequence length="273" mass="30883">MRKLEFKMPSVLDKVSAPFRPKPVFNQPVCTERRYYASRALHSISLVLLVVIAAAVVGLKAETINFMEDNKDTGFEFKTDDPQPTILAALPRNLFTAPAKLALVAAAISLTVGLGHVVFVFLDWKEGKKTQAYAFRRNMMFLHFINSILVLFALVSTYVTHKSSSHFNERYINYKADRASSDDGMRYNIGTFDLETWSCELKIVPGAFMVSEDYRKQCAIEMAGRDMMIPFLIVAWVLCGLSIWQMIGCRRDANGERIKTEQVEVEMGKMNAV</sequence>
<keyword evidence="1" id="KW-1133">Transmembrane helix</keyword>
<evidence type="ECO:0000256" key="1">
    <source>
        <dbReference type="SAM" id="Phobius"/>
    </source>
</evidence>
<proteinExistence type="predicted"/>
<evidence type="ECO:0000313" key="2">
    <source>
        <dbReference type="EMBL" id="KAF2256470.1"/>
    </source>
</evidence>
<evidence type="ECO:0000313" key="3">
    <source>
        <dbReference type="Proteomes" id="UP000800094"/>
    </source>
</evidence>
<dbReference type="RefSeq" id="XP_033691474.1">
    <property type="nucleotide sequence ID" value="XM_033820852.1"/>
</dbReference>
<keyword evidence="1" id="KW-0472">Membrane</keyword>
<protein>
    <submittedName>
        <fullName evidence="2">Uncharacterized protein</fullName>
    </submittedName>
</protein>
<dbReference type="GeneID" id="54574182"/>
<dbReference type="AlphaFoldDB" id="A0A6A6J3J4"/>
<feature type="transmembrane region" description="Helical" evidence="1">
    <location>
        <begin position="40"/>
        <end position="59"/>
    </location>
</feature>
<feature type="transmembrane region" description="Helical" evidence="1">
    <location>
        <begin position="227"/>
        <end position="247"/>
    </location>
</feature>
<name>A0A6A6J3J4_9PLEO</name>
<dbReference type="Proteomes" id="UP000800094">
    <property type="component" value="Unassembled WGS sequence"/>
</dbReference>
<dbReference type="OrthoDB" id="5238025at2759"/>
<feature type="transmembrane region" description="Helical" evidence="1">
    <location>
        <begin position="141"/>
        <end position="159"/>
    </location>
</feature>